<sequence>MWDFSFPFRSAVSIWSGRWLVLSSLLFTVSIWSGEHSASSPFTVSIWSGECGIFLFPSVLLFRSGQADGWFFLRSCSLFRSGQVSIRLLPHSLFRSGQVNVGSFFSLLLLFRRFDLVRQTDDFSIFDFSPLLLFL</sequence>
<protein>
    <submittedName>
        <fullName evidence="1">Uncharacterized protein</fullName>
    </submittedName>
</protein>
<dbReference type="AlphaFoldDB" id="A0A8T3A336"/>
<name>A0A8T3A336_DENNO</name>
<gene>
    <name evidence="1" type="ORF">KFK09_028865</name>
</gene>
<organism evidence="1 2">
    <name type="scientific">Dendrobium nobile</name>
    <name type="common">Orchid</name>
    <dbReference type="NCBI Taxonomy" id="94219"/>
    <lineage>
        <taxon>Eukaryota</taxon>
        <taxon>Viridiplantae</taxon>
        <taxon>Streptophyta</taxon>
        <taxon>Embryophyta</taxon>
        <taxon>Tracheophyta</taxon>
        <taxon>Spermatophyta</taxon>
        <taxon>Magnoliopsida</taxon>
        <taxon>Liliopsida</taxon>
        <taxon>Asparagales</taxon>
        <taxon>Orchidaceae</taxon>
        <taxon>Epidendroideae</taxon>
        <taxon>Malaxideae</taxon>
        <taxon>Dendrobiinae</taxon>
        <taxon>Dendrobium</taxon>
    </lineage>
</organism>
<accession>A0A8T3A336</accession>
<evidence type="ECO:0000313" key="1">
    <source>
        <dbReference type="EMBL" id="KAI0489024.1"/>
    </source>
</evidence>
<dbReference type="EMBL" id="JAGYWB010000019">
    <property type="protein sequence ID" value="KAI0489024.1"/>
    <property type="molecule type" value="Genomic_DNA"/>
</dbReference>
<reference evidence="1" key="1">
    <citation type="journal article" date="2022" name="Front. Genet.">
        <title>Chromosome-Scale Assembly of the Dendrobium nobile Genome Provides Insights Into the Molecular Mechanism of the Biosynthesis of the Medicinal Active Ingredient of Dendrobium.</title>
        <authorList>
            <person name="Xu Q."/>
            <person name="Niu S.-C."/>
            <person name="Li K.-L."/>
            <person name="Zheng P.-J."/>
            <person name="Zhang X.-J."/>
            <person name="Jia Y."/>
            <person name="Liu Y."/>
            <person name="Niu Y.-X."/>
            <person name="Yu L.-H."/>
            <person name="Chen D.-F."/>
            <person name="Zhang G.-Q."/>
        </authorList>
    </citation>
    <scope>NUCLEOTIDE SEQUENCE</scope>
    <source>
        <tissue evidence="1">Leaf</tissue>
    </source>
</reference>
<comment type="caution">
    <text evidence="1">The sequence shown here is derived from an EMBL/GenBank/DDBJ whole genome shotgun (WGS) entry which is preliminary data.</text>
</comment>
<keyword evidence="2" id="KW-1185">Reference proteome</keyword>
<evidence type="ECO:0000313" key="2">
    <source>
        <dbReference type="Proteomes" id="UP000829196"/>
    </source>
</evidence>
<dbReference type="Proteomes" id="UP000829196">
    <property type="component" value="Unassembled WGS sequence"/>
</dbReference>
<proteinExistence type="predicted"/>